<dbReference type="EMBL" id="VULZ01000001">
    <property type="protein sequence ID" value="MSS13505.1"/>
    <property type="molecule type" value="Genomic_DNA"/>
</dbReference>
<keyword evidence="2 4" id="KW-0238">DNA-binding</keyword>
<dbReference type="NCBIfam" id="TIGR00647">
    <property type="entry name" value="DNA_bind_WhiA"/>
    <property type="match status" value="1"/>
</dbReference>
<name>A0A6L5X1I9_9FIRM</name>
<accession>A0A6L5X1I9</accession>
<feature type="domain" description="WhiA LAGLIDADG-like" evidence="6">
    <location>
        <begin position="125"/>
        <end position="215"/>
    </location>
</feature>
<dbReference type="GO" id="GO:0051301">
    <property type="term" value="P:cell division"/>
    <property type="evidence" value="ECO:0007669"/>
    <property type="project" value="UniProtKB-UniRule"/>
</dbReference>
<comment type="similarity">
    <text evidence="4">Belongs to the WhiA family.</text>
</comment>
<feature type="domain" description="Sporulation regulator WhiA C-terminal" evidence="5">
    <location>
        <begin position="219"/>
        <end position="302"/>
    </location>
</feature>
<dbReference type="GO" id="GO:0043937">
    <property type="term" value="P:regulation of sporulation"/>
    <property type="evidence" value="ECO:0007669"/>
    <property type="project" value="InterPro"/>
</dbReference>
<dbReference type="Pfam" id="PF14527">
    <property type="entry name" value="LAGLIDADG_WhiA"/>
    <property type="match status" value="1"/>
</dbReference>
<dbReference type="Proteomes" id="UP000481852">
    <property type="component" value="Unassembled WGS sequence"/>
</dbReference>
<evidence type="ECO:0000256" key="1">
    <source>
        <dbReference type="ARBA" id="ARBA00022618"/>
    </source>
</evidence>
<dbReference type="InterPro" id="IPR027434">
    <property type="entry name" value="Homing_endonucl"/>
</dbReference>
<sequence>MSFSGEVREELAGCTDTARHCRIAFLGAVLHSCGECTGGLVRIRTENRYAADACESCLERTMPGSSERETETVEGKLPVYCIRVKNHPDSLQLMEAVRMEGAYPDGSFRDFVVDRLLLQKLCCRKAYLRGIFLLTGSVSNPEKSYHLELVCPDLEEADLIVWLMQSLGFDPRVIGRQNHQVVYLKEGGQISDFLGAIGATNSLMKLENARIVRDIAGTVNRRVNCETANLMRTVDASVRQIRDIQYLKDRGELGKLPESLRAAAELRLKYPDATLRELSEASIPPVGKSGFNHRLMRLSSLAERLRSEER</sequence>
<dbReference type="InterPro" id="IPR003802">
    <property type="entry name" value="Sporulation_regulator_WhiA"/>
</dbReference>
<dbReference type="AlphaFoldDB" id="A0A6L5X1I9"/>
<evidence type="ECO:0000256" key="3">
    <source>
        <dbReference type="ARBA" id="ARBA00023306"/>
    </source>
</evidence>
<keyword evidence="8" id="KW-1185">Reference proteome</keyword>
<evidence type="ECO:0000256" key="4">
    <source>
        <dbReference type="HAMAP-Rule" id="MF_01420"/>
    </source>
</evidence>
<keyword evidence="3 4" id="KW-0131">Cell cycle</keyword>
<comment type="caution">
    <text evidence="7">The sequence shown here is derived from an EMBL/GenBank/DDBJ whole genome shotgun (WGS) entry which is preliminary data.</text>
</comment>
<gene>
    <name evidence="4 7" type="primary">whiA</name>
    <name evidence="7" type="ORF">FYJ35_00300</name>
</gene>
<evidence type="ECO:0000256" key="2">
    <source>
        <dbReference type="ARBA" id="ARBA00023125"/>
    </source>
</evidence>
<dbReference type="HAMAP" id="MF_01420">
    <property type="entry name" value="HTH_type_WhiA"/>
    <property type="match status" value="1"/>
</dbReference>
<dbReference type="Pfam" id="PF02650">
    <property type="entry name" value="HTH_WhiA"/>
    <property type="match status" value="1"/>
</dbReference>
<dbReference type="Gene3D" id="3.10.28.10">
    <property type="entry name" value="Homing endonucleases"/>
    <property type="match status" value="1"/>
</dbReference>
<evidence type="ECO:0000313" key="7">
    <source>
        <dbReference type="EMBL" id="MSS13505.1"/>
    </source>
</evidence>
<dbReference type="RefSeq" id="WP_154521463.1">
    <property type="nucleotide sequence ID" value="NZ_JAQYJL010000014.1"/>
</dbReference>
<dbReference type="GO" id="GO:0003677">
    <property type="term" value="F:DNA binding"/>
    <property type="evidence" value="ECO:0007669"/>
    <property type="project" value="UniProtKB-UniRule"/>
</dbReference>
<reference evidence="7 8" key="1">
    <citation type="submission" date="2019-08" db="EMBL/GenBank/DDBJ databases">
        <title>In-depth cultivation of the pig gut microbiome towards novel bacterial diversity and tailored functional studies.</title>
        <authorList>
            <person name="Wylensek D."/>
            <person name="Hitch T.C.A."/>
            <person name="Clavel T."/>
        </authorList>
    </citation>
    <scope>NUCLEOTIDE SEQUENCE [LARGE SCALE GENOMIC DNA]</scope>
    <source>
        <strain evidence="7 8">Oil+RF-744-WCA-WT-11</strain>
    </source>
</reference>
<evidence type="ECO:0000313" key="8">
    <source>
        <dbReference type="Proteomes" id="UP000481852"/>
    </source>
</evidence>
<evidence type="ECO:0000259" key="6">
    <source>
        <dbReference type="Pfam" id="PF14527"/>
    </source>
</evidence>
<proteinExistence type="inferred from homology"/>
<comment type="function">
    <text evidence="4">Involved in cell division and chromosome segregation.</text>
</comment>
<dbReference type="SUPFAM" id="SSF55608">
    <property type="entry name" value="Homing endonucleases"/>
    <property type="match status" value="1"/>
</dbReference>
<dbReference type="InterPro" id="IPR039518">
    <property type="entry name" value="WhiA_LAGLIDADG_dom"/>
</dbReference>
<dbReference type="InterPro" id="IPR023054">
    <property type="entry name" value="Sporulation_regulator_WhiA_C"/>
</dbReference>
<protein>
    <recommendedName>
        <fullName evidence="4">Probable cell division protein WhiA</fullName>
    </recommendedName>
</protein>
<evidence type="ECO:0000259" key="5">
    <source>
        <dbReference type="Pfam" id="PF02650"/>
    </source>
</evidence>
<keyword evidence="1 4" id="KW-0132">Cell division</keyword>
<organism evidence="7 8">
    <name type="scientific">Porcincola intestinalis</name>
    <dbReference type="NCBI Taxonomy" id="2606632"/>
    <lineage>
        <taxon>Bacteria</taxon>
        <taxon>Bacillati</taxon>
        <taxon>Bacillota</taxon>
        <taxon>Clostridia</taxon>
        <taxon>Lachnospirales</taxon>
        <taxon>Lachnospiraceae</taxon>
        <taxon>Porcincola</taxon>
    </lineage>
</organism>
<dbReference type="PANTHER" id="PTHR37307:SF1">
    <property type="entry name" value="CELL DIVISION PROTEIN WHIA-RELATED"/>
    <property type="match status" value="1"/>
</dbReference>
<dbReference type="PANTHER" id="PTHR37307">
    <property type="entry name" value="CELL DIVISION PROTEIN WHIA-RELATED"/>
    <property type="match status" value="1"/>
</dbReference>